<protein>
    <submittedName>
        <fullName evidence="1">Unnamed protein product</fullName>
    </submittedName>
</protein>
<dbReference type="Proteomes" id="UP001165064">
    <property type="component" value="Unassembled WGS sequence"/>
</dbReference>
<name>A0ACB5TWA9_AMBMO</name>
<accession>A0ACB5TWA9</accession>
<evidence type="ECO:0000313" key="1">
    <source>
        <dbReference type="EMBL" id="GME96005.1"/>
    </source>
</evidence>
<keyword evidence="2" id="KW-1185">Reference proteome</keyword>
<gene>
    <name evidence="1" type="ORF">Amon02_000987300</name>
</gene>
<sequence length="233" mass="26385">MNPTNDLEKRLLDEDTVSQTNNQELVSPYASPVSNSSESNQRVNLILLQPKQLTKSGDSTTGSLPFQPLAALSLGQLPVLDDILMFQRYWNQLSGTLTIMGYTQCTQFVNNDILNQKLYDPEEEKLIFGLLQATLSSKFNKDIISQQSAVATGVGSVPVATLQSLKYQFQSAKWEYLQDLKTRMVRARLVDVSKDDFQGTPFFVNFKKWSVQLKKYELDDEVTERQVVECHSC</sequence>
<evidence type="ECO:0000313" key="2">
    <source>
        <dbReference type="Proteomes" id="UP001165064"/>
    </source>
</evidence>
<proteinExistence type="predicted"/>
<dbReference type="EMBL" id="BSXS01009606">
    <property type="protein sequence ID" value="GME96005.1"/>
    <property type="molecule type" value="Genomic_DNA"/>
</dbReference>
<reference evidence="1" key="1">
    <citation type="submission" date="2023-04" db="EMBL/GenBank/DDBJ databases">
        <title>Ambrosiozyma monospora NBRC 10751.</title>
        <authorList>
            <person name="Ichikawa N."/>
            <person name="Sato H."/>
            <person name="Tonouchi N."/>
        </authorList>
    </citation>
    <scope>NUCLEOTIDE SEQUENCE</scope>
    <source>
        <strain evidence="1">NBRC 10751</strain>
    </source>
</reference>
<comment type="caution">
    <text evidence="1">The sequence shown here is derived from an EMBL/GenBank/DDBJ whole genome shotgun (WGS) entry which is preliminary data.</text>
</comment>
<organism evidence="1 2">
    <name type="scientific">Ambrosiozyma monospora</name>
    <name type="common">Yeast</name>
    <name type="synonym">Endomycopsis monosporus</name>
    <dbReference type="NCBI Taxonomy" id="43982"/>
    <lineage>
        <taxon>Eukaryota</taxon>
        <taxon>Fungi</taxon>
        <taxon>Dikarya</taxon>
        <taxon>Ascomycota</taxon>
        <taxon>Saccharomycotina</taxon>
        <taxon>Pichiomycetes</taxon>
        <taxon>Pichiales</taxon>
        <taxon>Pichiaceae</taxon>
        <taxon>Ambrosiozyma</taxon>
    </lineage>
</organism>